<dbReference type="AlphaFoldDB" id="A0A240UKE1"/>
<geneLocation type="plasmid" evidence="2 3">
    <name>pACP4.3</name>
</geneLocation>
<dbReference type="RefSeq" id="WP_086929244.1">
    <property type="nucleotide sequence ID" value="NZ_CP021369.1"/>
</dbReference>
<proteinExistence type="predicted"/>
<gene>
    <name evidence="2" type="ORF">CBP36_21510</name>
</gene>
<keyword evidence="2" id="KW-0614">Plasmid</keyword>
<sequence length="76" mass="8544">MREERSQADQAAECGCQVSQGGAPENPDHGERLISIIEIDAEVTRRKLIAHAQYQERKDALDATRVPPLAWRELAF</sequence>
<dbReference type="KEGG" id="acip:CBP36_21510"/>
<protein>
    <submittedName>
        <fullName evidence="2">Uncharacterized protein</fullName>
    </submittedName>
</protein>
<dbReference type="EMBL" id="CP021369">
    <property type="protein sequence ID" value="ART61543.1"/>
    <property type="molecule type" value="Genomic_DNA"/>
</dbReference>
<organism evidence="2 3">
    <name type="scientific">Acidovorax carolinensis</name>
    <dbReference type="NCBI Taxonomy" id="553814"/>
    <lineage>
        <taxon>Bacteria</taxon>
        <taxon>Pseudomonadati</taxon>
        <taxon>Pseudomonadota</taxon>
        <taxon>Betaproteobacteria</taxon>
        <taxon>Burkholderiales</taxon>
        <taxon>Comamonadaceae</taxon>
        <taxon>Acidovorax</taxon>
    </lineage>
</organism>
<evidence type="ECO:0000313" key="3">
    <source>
        <dbReference type="Proteomes" id="UP000194440"/>
    </source>
</evidence>
<evidence type="ECO:0000313" key="2">
    <source>
        <dbReference type="EMBL" id="ART61543.1"/>
    </source>
</evidence>
<reference evidence="2" key="1">
    <citation type="submission" date="2017-05" db="EMBL/GenBank/DDBJ databases">
        <title>Polyphasic characterization of four soil-derived phenanthrene-degrading Acidovorax strains and proposal of Acidovorax phenanthrenivorans sp. nov.</title>
        <authorList>
            <person name="Singleton D."/>
            <person name="Lee J."/>
            <person name="Dickey A.N."/>
            <person name="Stroud A."/>
            <person name="Scholl E.H."/>
            <person name="Wright F.A."/>
            <person name="Aitken M.D."/>
        </authorList>
    </citation>
    <scope>NUCLEOTIDE SEQUENCE</scope>
    <source>
        <strain evidence="2">P4</strain>
        <plasmid evidence="2">pACP4.3</plasmid>
    </source>
</reference>
<feature type="region of interest" description="Disordered" evidence="1">
    <location>
        <begin position="1"/>
        <end position="29"/>
    </location>
</feature>
<name>A0A240UKE1_9BURK</name>
<dbReference type="Proteomes" id="UP000194440">
    <property type="component" value="Plasmid pACP4.3"/>
</dbReference>
<evidence type="ECO:0000256" key="1">
    <source>
        <dbReference type="SAM" id="MobiDB-lite"/>
    </source>
</evidence>
<keyword evidence="3" id="KW-1185">Reference proteome</keyword>
<accession>A0A240UKE1</accession>